<protein>
    <submittedName>
        <fullName evidence="3">Uncharacterized protein</fullName>
    </submittedName>
</protein>
<feature type="region of interest" description="Disordered" evidence="1">
    <location>
        <begin position="1"/>
        <end position="50"/>
    </location>
</feature>
<evidence type="ECO:0000256" key="2">
    <source>
        <dbReference type="SAM" id="Phobius"/>
    </source>
</evidence>
<proteinExistence type="predicted"/>
<reference evidence="3" key="1">
    <citation type="journal article" date="2015" name="Nature">
        <title>Complex archaea that bridge the gap between prokaryotes and eukaryotes.</title>
        <authorList>
            <person name="Spang A."/>
            <person name="Saw J.H."/>
            <person name="Jorgensen S.L."/>
            <person name="Zaremba-Niedzwiedzka K."/>
            <person name="Martijn J."/>
            <person name="Lind A.E."/>
            <person name="van Eijk R."/>
            <person name="Schleper C."/>
            <person name="Guy L."/>
            <person name="Ettema T.J."/>
        </authorList>
    </citation>
    <scope>NUCLEOTIDE SEQUENCE</scope>
</reference>
<keyword evidence="2" id="KW-0472">Membrane</keyword>
<evidence type="ECO:0000256" key="1">
    <source>
        <dbReference type="SAM" id="MobiDB-lite"/>
    </source>
</evidence>
<sequence length="110" mass="11841">MAPGQPEGARKGPDPSSRQCYDIPVSGQGTDPASQSHPASLEPGRPPSSPRTALAVAGIIIAGVVVYANSFGGKFYLDDLRLIEANSYIRSFRPIWQYDKGAPLRNRTTR</sequence>
<comment type="caution">
    <text evidence="3">The sequence shown here is derived from an EMBL/GenBank/DDBJ whole genome shotgun (WGS) entry which is preliminary data.</text>
</comment>
<keyword evidence="2" id="KW-1133">Transmembrane helix</keyword>
<organism evidence="3">
    <name type="scientific">marine sediment metagenome</name>
    <dbReference type="NCBI Taxonomy" id="412755"/>
    <lineage>
        <taxon>unclassified sequences</taxon>
        <taxon>metagenomes</taxon>
        <taxon>ecological metagenomes</taxon>
    </lineage>
</organism>
<dbReference type="EMBL" id="LAZR01009336">
    <property type="protein sequence ID" value="KKM73225.1"/>
    <property type="molecule type" value="Genomic_DNA"/>
</dbReference>
<name>A0A0F9M963_9ZZZZ</name>
<accession>A0A0F9M963</accession>
<evidence type="ECO:0000313" key="3">
    <source>
        <dbReference type="EMBL" id="KKM73225.1"/>
    </source>
</evidence>
<keyword evidence="2" id="KW-0812">Transmembrane</keyword>
<feature type="transmembrane region" description="Helical" evidence="2">
    <location>
        <begin position="53"/>
        <end position="72"/>
    </location>
</feature>
<feature type="compositionally biased region" description="Polar residues" evidence="1">
    <location>
        <begin position="27"/>
        <end position="38"/>
    </location>
</feature>
<dbReference type="AlphaFoldDB" id="A0A0F9M963"/>
<gene>
    <name evidence="3" type="ORF">LCGC14_1412610</name>
</gene>